<reference evidence="2 3" key="1">
    <citation type="submission" date="2024-05" db="EMBL/GenBank/DDBJ databases">
        <title>Roseateles sp. 2.12 16S ribosomal RNA gene Genome sequencing and assembly.</title>
        <authorList>
            <person name="Woo H."/>
        </authorList>
    </citation>
    <scope>NUCLEOTIDE SEQUENCE [LARGE SCALE GENOMIC DNA]</scope>
    <source>
        <strain evidence="2 3">2.12</strain>
    </source>
</reference>
<dbReference type="Pfam" id="PF13692">
    <property type="entry name" value="Glyco_trans_1_4"/>
    <property type="match status" value="1"/>
</dbReference>
<comment type="caution">
    <text evidence="2">The sequence shown here is derived from an EMBL/GenBank/DDBJ whole genome shotgun (WGS) entry which is preliminary data.</text>
</comment>
<evidence type="ECO:0000313" key="2">
    <source>
        <dbReference type="EMBL" id="MEO3712058.1"/>
    </source>
</evidence>
<keyword evidence="2" id="KW-0328">Glycosyltransferase</keyword>
<proteinExistence type="predicted"/>
<evidence type="ECO:0000313" key="3">
    <source>
        <dbReference type="Proteomes" id="UP001462640"/>
    </source>
</evidence>
<accession>A0ABV0GAH6</accession>
<keyword evidence="3" id="KW-1185">Reference proteome</keyword>
<dbReference type="PANTHER" id="PTHR12526">
    <property type="entry name" value="GLYCOSYLTRANSFERASE"/>
    <property type="match status" value="1"/>
</dbReference>
<dbReference type="Pfam" id="PF13439">
    <property type="entry name" value="Glyco_transf_4"/>
    <property type="match status" value="1"/>
</dbReference>
<dbReference type="Gene3D" id="3.40.50.2000">
    <property type="entry name" value="Glycogen Phosphorylase B"/>
    <property type="match status" value="2"/>
</dbReference>
<dbReference type="Proteomes" id="UP001462640">
    <property type="component" value="Unassembled WGS sequence"/>
</dbReference>
<evidence type="ECO:0000259" key="1">
    <source>
        <dbReference type="Pfam" id="PF13439"/>
    </source>
</evidence>
<dbReference type="EC" id="2.4.-.-" evidence="2"/>
<dbReference type="InterPro" id="IPR028098">
    <property type="entry name" value="Glyco_trans_4-like_N"/>
</dbReference>
<organism evidence="2 3">
    <name type="scientific">Roseateles flavus</name>
    <dbReference type="NCBI Taxonomy" id="3149041"/>
    <lineage>
        <taxon>Bacteria</taxon>
        <taxon>Pseudomonadati</taxon>
        <taxon>Pseudomonadota</taxon>
        <taxon>Betaproteobacteria</taxon>
        <taxon>Burkholderiales</taxon>
        <taxon>Sphaerotilaceae</taxon>
        <taxon>Roseateles</taxon>
    </lineage>
</organism>
<sequence length="380" mass="41869">MSRMPPEVVHIITGLQQGGAESMLHKLLTEARQQNPEIRQSVYALGQSGVVGERLCAQGFEVRALGLSPRLGNPWVLRPLWQHLRQLPPDSVVQTWMYHADLIGGLLAYAAGQRRIVWNIRQSGIGPADIGRMTRWVVGLCARLSHRLPRKIITNARTAQAVHVAAGYAASRFTWIGNGFDTQRFSFQPEGRRRVREQLGVSDQALLIGNVARHDPQKDLGNFVAMARQVHQRQRHTRFLIAGRGVPSSAPLRTQIAAAGLEQAFLLLDEQQDVPALMSALDLFCLSSRAEGFPNVLGEAMACERPCVSSDCGDAGAVLGDPRWIAPTGDPEALADRVCALLALPVAQRLQLGAGHRQRIQSSFSVASIWRDYLHLYRSL</sequence>
<keyword evidence="2" id="KW-0808">Transferase</keyword>
<dbReference type="EMBL" id="JBDPZC010000001">
    <property type="protein sequence ID" value="MEO3712058.1"/>
    <property type="molecule type" value="Genomic_DNA"/>
</dbReference>
<name>A0ABV0GAH6_9BURK</name>
<feature type="domain" description="Glycosyltransferase subfamily 4-like N-terminal" evidence="1">
    <location>
        <begin position="18"/>
        <end position="184"/>
    </location>
</feature>
<gene>
    <name evidence="2" type="ORF">ABDJ40_04670</name>
</gene>
<protein>
    <submittedName>
        <fullName evidence="2">Glycosyltransferase</fullName>
        <ecNumber evidence="2">2.4.-.-</ecNumber>
    </submittedName>
</protein>
<dbReference type="SUPFAM" id="SSF53756">
    <property type="entry name" value="UDP-Glycosyltransferase/glycogen phosphorylase"/>
    <property type="match status" value="1"/>
</dbReference>
<dbReference type="GO" id="GO:0016757">
    <property type="term" value="F:glycosyltransferase activity"/>
    <property type="evidence" value="ECO:0007669"/>
    <property type="project" value="UniProtKB-KW"/>
</dbReference>
<dbReference type="RefSeq" id="WP_347606683.1">
    <property type="nucleotide sequence ID" value="NZ_JBDPZC010000001.1"/>
</dbReference>